<dbReference type="PANTHER" id="PTHR10622">
    <property type="entry name" value="HET DOMAIN-CONTAINING PROTEIN"/>
    <property type="match status" value="1"/>
</dbReference>
<protein>
    <submittedName>
        <fullName evidence="3">Uncharacterized protein</fullName>
    </submittedName>
</protein>
<evidence type="ECO:0000259" key="1">
    <source>
        <dbReference type="Pfam" id="PF06985"/>
    </source>
</evidence>
<dbReference type="OrthoDB" id="20872at2759"/>
<reference evidence="3 4" key="1">
    <citation type="submission" date="2017-03" db="EMBL/GenBank/DDBJ databases">
        <title>Genomes of endolithic fungi from Antarctica.</title>
        <authorList>
            <person name="Coleine C."/>
            <person name="Masonjones S."/>
            <person name="Stajich J.E."/>
        </authorList>
    </citation>
    <scope>NUCLEOTIDE SEQUENCE [LARGE SCALE GENOMIC DNA]</scope>
    <source>
        <strain evidence="3 4">CCFEE 6315</strain>
    </source>
</reference>
<dbReference type="Proteomes" id="UP000308549">
    <property type="component" value="Unassembled WGS sequence"/>
</dbReference>
<feature type="domain" description="DUF8212" evidence="2">
    <location>
        <begin position="231"/>
        <end position="253"/>
    </location>
</feature>
<organism evidence="3 4">
    <name type="scientific">Salinomyces thailandicus</name>
    <dbReference type="NCBI Taxonomy" id="706561"/>
    <lineage>
        <taxon>Eukaryota</taxon>
        <taxon>Fungi</taxon>
        <taxon>Dikarya</taxon>
        <taxon>Ascomycota</taxon>
        <taxon>Pezizomycotina</taxon>
        <taxon>Dothideomycetes</taxon>
        <taxon>Dothideomycetidae</taxon>
        <taxon>Mycosphaerellales</taxon>
        <taxon>Teratosphaeriaceae</taxon>
        <taxon>Salinomyces</taxon>
    </lineage>
</organism>
<proteinExistence type="predicted"/>
<feature type="domain" description="Heterokaryon incompatibility" evidence="1">
    <location>
        <begin position="29"/>
        <end position="121"/>
    </location>
</feature>
<keyword evidence="4" id="KW-1185">Reference proteome</keyword>
<accession>A0A4U0TML7</accession>
<evidence type="ECO:0000313" key="4">
    <source>
        <dbReference type="Proteomes" id="UP000308549"/>
    </source>
</evidence>
<dbReference type="Pfam" id="PF06985">
    <property type="entry name" value="HET"/>
    <property type="match status" value="1"/>
</dbReference>
<gene>
    <name evidence="3" type="ORF">B0A50_07708</name>
</gene>
<dbReference type="InterPro" id="IPR010730">
    <property type="entry name" value="HET"/>
</dbReference>
<comment type="caution">
    <text evidence="3">The sequence shown here is derived from an EMBL/GenBank/DDBJ whole genome shotgun (WGS) entry which is preliminary data.</text>
</comment>
<dbReference type="Pfam" id="PF26640">
    <property type="entry name" value="DUF8212"/>
    <property type="match status" value="1"/>
</dbReference>
<dbReference type="EMBL" id="NAJL01000063">
    <property type="protein sequence ID" value="TKA22965.1"/>
    <property type="molecule type" value="Genomic_DNA"/>
</dbReference>
<dbReference type="InterPro" id="IPR058525">
    <property type="entry name" value="DUF8212"/>
</dbReference>
<name>A0A4U0TML7_9PEZI</name>
<sequence length="587" mass="66316">MRLLKTGPYPPGKKRLEMIQAWAEDVPPYAILSHTWSKDPDQEVLLEDILNGTSATKPAFAKLKTAVEKAMLDGYGYLWIDTCCIDKSSSVEMSEAINSMYLYYEHAEICYAFLSDVNADGPEHQDELARSRWWRRGWTLQELLAPRSVEFYSANWKPLGTKASLCNIIARFTGIDTEYLKGSLPAQHASIAKRMSWASARQTTREEDLAYCLIGIFEVNMTMLYGEGGKRAFLRLQEEIMRANEDQTLFAWIKDDGIPEDASGYHGLLADSPSDFARTGNSVAYSEHSDVTPSSMTARGLHATLPLYQKDDGTAIAALWCPVPQRGYNDWLAIYLERLPIGTNQYARVACKRLASVAELGSNQEVYVRQHFPRYALQTVYPYHFFQLDRLRSSSSYAKLGEYQLVDADKLSNAADSGNVHVQAVQPRQWCLPKVPRVYTIKKQAGALAAAIRVLRLHDNEAFILMLGSSSEFEVGFDVDEEALPSKTFQNLRLGFNPRPAGTVMKLKYHTVQVTVQEHVRGGNKFYSIDVDIQAFPKPSTFTEVIQDVVEYVAQPTGPEKTENRAAIKDELKRPWRAFWRRASGQR</sequence>
<dbReference type="PANTHER" id="PTHR10622:SF10">
    <property type="entry name" value="HET DOMAIN-CONTAINING PROTEIN"/>
    <property type="match status" value="1"/>
</dbReference>
<evidence type="ECO:0000259" key="2">
    <source>
        <dbReference type="Pfam" id="PF26640"/>
    </source>
</evidence>
<evidence type="ECO:0000313" key="3">
    <source>
        <dbReference type="EMBL" id="TKA22965.1"/>
    </source>
</evidence>
<dbReference type="AlphaFoldDB" id="A0A4U0TML7"/>